<dbReference type="EMBL" id="JBHLZF010000001">
    <property type="protein sequence ID" value="MFB9896964.1"/>
    <property type="molecule type" value="Genomic_DNA"/>
</dbReference>
<sequence length="577" mass="65076">MYSTHENVRIVIALLKEYQIRHIVLNPGGTNIPIVQAVQDDDFFHCYSVPDERSAMYFAIGLHLQTGEKVATSCTSAQATRNYLPGLTEAFYKHVPILAITTSKLERYEYQDYMQAPDQCSLPRDAVKKSYDLPQVVDVNTRVLCQQRAREAMLELTHHTPGPVQLNIRIDDRVQSVFDQKELPSVRTIKRYEYWDDWSELELKGKKILVVIGEHRPFTQAQTEAIDAFTQRHHAAVYTNNLSNFHGRNTVQGNLLVSSRRIADSRLCPDIVITVGGQTGDYSIFGALSGLGERTEVWRVDRGGDVVDTYGRLTKVFVSPDADFFKRTATVDEVEENNYFTEWETEIQNLVTDTQLPLSNLYVAQQLHSLIPENSYINFAILNSLRCWNYFPLKASVKGFANVAAFGIDGCTSMLVGESMNTEELCFLVTGDLAFFYDMNALGIRHIRKNVRILLINNHTGAEFRVMTRPWKDKVKLDQFVAASGHNGTAKGWAEDCGFVYLSATTKEEFEEKKFIFVAPSEQPVVFEVTTNPDDEVKAIQELIGSNSNEPAHTPKAILKKVLGPAGTALVKNLIKQ</sequence>
<evidence type="ECO:0000256" key="3">
    <source>
        <dbReference type="ARBA" id="ARBA00022842"/>
    </source>
</evidence>
<evidence type="ECO:0000313" key="8">
    <source>
        <dbReference type="Proteomes" id="UP001589688"/>
    </source>
</evidence>
<dbReference type="PIRSF" id="PIRSF004983">
    <property type="entry name" value="MenD"/>
    <property type="match status" value="1"/>
</dbReference>
<reference evidence="7 8" key="1">
    <citation type="submission" date="2024-09" db="EMBL/GenBank/DDBJ databases">
        <authorList>
            <person name="Sun Q."/>
            <person name="Mori K."/>
        </authorList>
    </citation>
    <scope>NUCLEOTIDE SEQUENCE [LARGE SCALE GENOMIC DNA]</scope>
    <source>
        <strain evidence="7 8">ATCC 51272</strain>
    </source>
</reference>
<dbReference type="Proteomes" id="UP001589688">
    <property type="component" value="Unassembled WGS sequence"/>
</dbReference>
<dbReference type="CDD" id="cd07037">
    <property type="entry name" value="TPP_PYR_MenD"/>
    <property type="match status" value="1"/>
</dbReference>
<evidence type="ECO:0000259" key="6">
    <source>
        <dbReference type="Pfam" id="PF02776"/>
    </source>
</evidence>
<protein>
    <submittedName>
        <fullName evidence="7">Thiamine pyrophosphate-binding protein</fullName>
    </submittedName>
</protein>
<dbReference type="InterPro" id="IPR029061">
    <property type="entry name" value="THDP-binding"/>
</dbReference>
<dbReference type="PANTHER" id="PTHR42916:SF1">
    <property type="entry name" value="PROTEIN PHYLLO, CHLOROPLASTIC"/>
    <property type="match status" value="1"/>
</dbReference>
<keyword evidence="3" id="KW-0460">Magnesium</keyword>
<accession>A0ABV5ZK28</accession>
<dbReference type="InterPro" id="IPR012001">
    <property type="entry name" value="Thiamin_PyroP_enz_TPP-bd_dom"/>
</dbReference>
<dbReference type="Pfam" id="PF02776">
    <property type="entry name" value="TPP_enzyme_N"/>
    <property type="match status" value="1"/>
</dbReference>
<dbReference type="Gene3D" id="3.40.50.1220">
    <property type="entry name" value="TPP-binding domain"/>
    <property type="match status" value="1"/>
</dbReference>
<dbReference type="PANTHER" id="PTHR42916">
    <property type="entry name" value="2-SUCCINYL-5-ENOLPYRUVYL-6-HYDROXY-3-CYCLOHEXENE-1-CARBOXYLATE SYNTHASE"/>
    <property type="match status" value="1"/>
</dbReference>
<evidence type="ECO:0000256" key="2">
    <source>
        <dbReference type="ARBA" id="ARBA00022723"/>
    </source>
</evidence>
<keyword evidence="8" id="KW-1185">Reference proteome</keyword>
<comment type="caution">
    <text evidence="7">The sequence shown here is derived from an EMBL/GenBank/DDBJ whole genome shotgun (WGS) entry which is preliminary data.</text>
</comment>
<evidence type="ECO:0000256" key="4">
    <source>
        <dbReference type="ARBA" id="ARBA00023052"/>
    </source>
</evidence>
<dbReference type="SUPFAM" id="SSF52518">
    <property type="entry name" value="Thiamin diphosphate-binding fold (THDP-binding)"/>
    <property type="match status" value="2"/>
</dbReference>
<evidence type="ECO:0000256" key="5">
    <source>
        <dbReference type="ARBA" id="ARBA00023211"/>
    </source>
</evidence>
<keyword evidence="2" id="KW-0479">Metal-binding</keyword>
<dbReference type="RefSeq" id="WP_027951893.1">
    <property type="nucleotide sequence ID" value="NZ_JADU01000008.1"/>
</dbReference>
<keyword evidence="4" id="KW-0786">Thiamine pyrophosphate</keyword>
<keyword evidence="5" id="KW-0464">Manganese</keyword>
<evidence type="ECO:0000256" key="1">
    <source>
        <dbReference type="ARBA" id="ARBA00022679"/>
    </source>
</evidence>
<evidence type="ECO:0000313" key="7">
    <source>
        <dbReference type="EMBL" id="MFB9896964.1"/>
    </source>
</evidence>
<name>A0ABV5ZK28_9BACT</name>
<keyword evidence="1" id="KW-0808">Transferase</keyword>
<dbReference type="Gene3D" id="3.40.50.970">
    <property type="match status" value="2"/>
</dbReference>
<feature type="domain" description="Thiamine pyrophosphate enzyme N-terminal TPP-binding" evidence="6">
    <location>
        <begin position="9"/>
        <end position="121"/>
    </location>
</feature>
<gene>
    <name evidence="7" type="ORF">ACFFK8_03810</name>
</gene>
<organism evidence="7 8">
    <name type="scientific">Hallella seregens ATCC 51272</name>
    <dbReference type="NCBI Taxonomy" id="1336250"/>
    <lineage>
        <taxon>Bacteria</taxon>
        <taxon>Pseudomonadati</taxon>
        <taxon>Bacteroidota</taxon>
        <taxon>Bacteroidia</taxon>
        <taxon>Bacteroidales</taxon>
        <taxon>Prevotellaceae</taxon>
        <taxon>Hallella</taxon>
    </lineage>
</organism>
<proteinExistence type="predicted"/>
<dbReference type="InterPro" id="IPR004433">
    <property type="entry name" value="MenaQ_synth_MenD"/>
</dbReference>